<organism evidence="1 2">
    <name type="scientific">Gemmata massiliana</name>
    <dbReference type="NCBI Taxonomy" id="1210884"/>
    <lineage>
        <taxon>Bacteria</taxon>
        <taxon>Pseudomonadati</taxon>
        <taxon>Planctomycetota</taxon>
        <taxon>Planctomycetia</taxon>
        <taxon>Gemmatales</taxon>
        <taxon>Gemmataceae</taxon>
        <taxon>Gemmata</taxon>
    </lineage>
</organism>
<dbReference type="EMBL" id="LR593886">
    <property type="protein sequence ID" value="VTR93174.1"/>
    <property type="molecule type" value="Genomic_DNA"/>
</dbReference>
<dbReference type="Proteomes" id="UP000464178">
    <property type="component" value="Chromosome"/>
</dbReference>
<evidence type="ECO:0000313" key="2">
    <source>
        <dbReference type="Proteomes" id="UP000464178"/>
    </source>
</evidence>
<accession>A0A6P2CZF1</accession>
<name>A0A6P2CZF1_9BACT</name>
<gene>
    <name evidence="1" type="ORF">SOIL9_45400</name>
</gene>
<dbReference type="RefSeq" id="WP_162667947.1">
    <property type="nucleotide sequence ID" value="NZ_LR593886.1"/>
</dbReference>
<reference evidence="1 2" key="1">
    <citation type="submission" date="2019-05" db="EMBL/GenBank/DDBJ databases">
        <authorList>
            <consortium name="Science for Life Laboratories"/>
        </authorList>
    </citation>
    <scope>NUCLEOTIDE SEQUENCE [LARGE SCALE GENOMIC DNA]</scope>
    <source>
        <strain evidence="1">Soil9</strain>
    </source>
</reference>
<dbReference type="AlphaFoldDB" id="A0A6P2CZF1"/>
<dbReference type="KEGG" id="gms:SOIL9_45400"/>
<proteinExistence type="predicted"/>
<keyword evidence="2" id="KW-1185">Reference proteome</keyword>
<protein>
    <submittedName>
        <fullName evidence="1">Uncharacterized protein</fullName>
    </submittedName>
</protein>
<sequence length="124" mass="14215">MTNSEIYINDALESFGRVWVHIQYVGEASCTPYRVRMAFDVVDFVIGTEDKAPSVSWDQYLQEEVSELGSAMLSIYFEKLRQLSGADRERPLWVIATLDAVTEDAHGIELHGRAVRFDPDRFLR</sequence>
<evidence type="ECO:0000313" key="1">
    <source>
        <dbReference type="EMBL" id="VTR93174.1"/>
    </source>
</evidence>